<evidence type="ECO:0000313" key="1">
    <source>
        <dbReference type="EMBL" id="KAK8581068.1"/>
    </source>
</evidence>
<proteinExistence type="predicted"/>
<protein>
    <submittedName>
        <fullName evidence="1">Uncharacterized protein</fullName>
    </submittedName>
</protein>
<sequence length="95" mass="10511">MGSPYYEDEGSTWCPSTEVGLVPARRSKSLTPPELRRSKKSVMMADFEGAGKIRVEKLVVAMDTNNARLVLTAEEDEGLRKCCRDESSPEAMEGQ</sequence>
<comment type="caution">
    <text evidence="1">The sequence shown here is derived from an EMBL/GenBank/DDBJ whole genome shotgun (WGS) entry which is preliminary data.</text>
</comment>
<accession>A0ABR2FJH4</accession>
<gene>
    <name evidence="1" type="ORF">V6N12_071311</name>
</gene>
<dbReference type="Proteomes" id="UP001472677">
    <property type="component" value="Unassembled WGS sequence"/>
</dbReference>
<name>A0ABR2FJH4_9ROSI</name>
<organism evidence="1 2">
    <name type="scientific">Hibiscus sabdariffa</name>
    <name type="common">roselle</name>
    <dbReference type="NCBI Taxonomy" id="183260"/>
    <lineage>
        <taxon>Eukaryota</taxon>
        <taxon>Viridiplantae</taxon>
        <taxon>Streptophyta</taxon>
        <taxon>Embryophyta</taxon>
        <taxon>Tracheophyta</taxon>
        <taxon>Spermatophyta</taxon>
        <taxon>Magnoliopsida</taxon>
        <taxon>eudicotyledons</taxon>
        <taxon>Gunneridae</taxon>
        <taxon>Pentapetalae</taxon>
        <taxon>rosids</taxon>
        <taxon>malvids</taxon>
        <taxon>Malvales</taxon>
        <taxon>Malvaceae</taxon>
        <taxon>Malvoideae</taxon>
        <taxon>Hibiscus</taxon>
    </lineage>
</organism>
<keyword evidence="2" id="KW-1185">Reference proteome</keyword>
<evidence type="ECO:0000313" key="2">
    <source>
        <dbReference type="Proteomes" id="UP001472677"/>
    </source>
</evidence>
<reference evidence="1 2" key="1">
    <citation type="journal article" date="2024" name="G3 (Bethesda)">
        <title>Genome assembly of Hibiscus sabdariffa L. provides insights into metabolisms of medicinal natural products.</title>
        <authorList>
            <person name="Kim T."/>
        </authorList>
    </citation>
    <scope>NUCLEOTIDE SEQUENCE [LARGE SCALE GENOMIC DNA]</scope>
    <source>
        <strain evidence="1">TK-2024</strain>
        <tissue evidence="1">Old leaves</tissue>
    </source>
</reference>
<dbReference type="EMBL" id="JBBPBM010000006">
    <property type="protein sequence ID" value="KAK8581068.1"/>
    <property type="molecule type" value="Genomic_DNA"/>
</dbReference>